<dbReference type="RefSeq" id="WP_271199886.1">
    <property type="nucleotide sequence ID" value="NZ_BSFL01000001.1"/>
</dbReference>
<comment type="caution">
    <text evidence="1">The sequence shown here is derived from an EMBL/GenBank/DDBJ whole genome shotgun (WGS) entry which is preliminary data.</text>
</comment>
<keyword evidence="2" id="KW-1185">Reference proteome</keyword>
<protein>
    <recommendedName>
        <fullName evidence="3">CopG family transcriptional regulator</fullName>
    </recommendedName>
</protein>
<evidence type="ECO:0000313" key="1">
    <source>
        <dbReference type="EMBL" id="GLK79428.1"/>
    </source>
</evidence>
<dbReference type="Proteomes" id="UP001143309">
    <property type="component" value="Unassembled WGS sequence"/>
</dbReference>
<proteinExistence type="predicted"/>
<evidence type="ECO:0000313" key="2">
    <source>
        <dbReference type="Proteomes" id="UP001143309"/>
    </source>
</evidence>
<dbReference type="EMBL" id="BSFL01000001">
    <property type="protein sequence ID" value="GLK79428.1"/>
    <property type="molecule type" value="Genomic_DNA"/>
</dbReference>
<evidence type="ECO:0008006" key="3">
    <source>
        <dbReference type="Google" id="ProtNLM"/>
    </source>
</evidence>
<reference evidence="1" key="2">
    <citation type="submission" date="2023-01" db="EMBL/GenBank/DDBJ databases">
        <authorList>
            <person name="Sun Q."/>
            <person name="Evtushenko L."/>
        </authorList>
    </citation>
    <scope>NUCLEOTIDE SEQUENCE</scope>
    <source>
        <strain evidence="1">VKM B-2748</strain>
    </source>
</reference>
<accession>A0A9W6JNE1</accession>
<dbReference type="AlphaFoldDB" id="A0A9W6JNE1"/>
<organism evidence="1 2">
    <name type="scientific">Methylopila turkensis</name>
    <dbReference type="NCBI Taxonomy" id="1437816"/>
    <lineage>
        <taxon>Bacteria</taxon>
        <taxon>Pseudomonadati</taxon>
        <taxon>Pseudomonadota</taxon>
        <taxon>Alphaproteobacteria</taxon>
        <taxon>Hyphomicrobiales</taxon>
        <taxon>Methylopilaceae</taxon>
        <taxon>Methylopila</taxon>
    </lineage>
</organism>
<sequence length="85" mass="9140">MTRRVLTVRLLPETAAALEALSSRTGDSVDELVETALALLFQDDADHVAAVTAGLADAEAGRVVPHDEAMRRFRRTIAQAALKRA</sequence>
<gene>
    <name evidence="1" type="ORF">GCM10008174_11690</name>
</gene>
<reference evidence="1" key="1">
    <citation type="journal article" date="2014" name="Int. J. Syst. Evol. Microbiol.">
        <title>Complete genome sequence of Corynebacterium casei LMG S-19264T (=DSM 44701T), isolated from a smear-ripened cheese.</title>
        <authorList>
            <consortium name="US DOE Joint Genome Institute (JGI-PGF)"/>
            <person name="Walter F."/>
            <person name="Albersmeier A."/>
            <person name="Kalinowski J."/>
            <person name="Ruckert C."/>
        </authorList>
    </citation>
    <scope>NUCLEOTIDE SEQUENCE</scope>
    <source>
        <strain evidence="1">VKM B-2748</strain>
    </source>
</reference>
<name>A0A9W6JNE1_9HYPH</name>